<evidence type="ECO:0000256" key="3">
    <source>
        <dbReference type="ARBA" id="ARBA00022801"/>
    </source>
</evidence>
<dbReference type="InterPro" id="IPR023828">
    <property type="entry name" value="Peptidase_S8_Ser-AS"/>
</dbReference>
<dbReference type="InterPro" id="IPR036852">
    <property type="entry name" value="Peptidase_S8/S53_dom_sf"/>
</dbReference>
<evidence type="ECO:0000256" key="6">
    <source>
        <dbReference type="SAM" id="MobiDB-lite"/>
    </source>
</evidence>
<keyword evidence="2 5" id="KW-0645">Protease</keyword>
<dbReference type="Gene3D" id="3.40.50.200">
    <property type="entry name" value="Peptidase S8/S53 domain"/>
    <property type="match status" value="1"/>
</dbReference>
<keyword evidence="10" id="KW-1185">Reference proteome</keyword>
<name>A0A8H6CTZ7_FUSCI</name>
<evidence type="ECO:0000259" key="8">
    <source>
        <dbReference type="Pfam" id="PF24476"/>
    </source>
</evidence>
<dbReference type="InterPro" id="IPR051048">
    <property type="entry name" value="Peptidase_S8/S53_subtilisin"/>
</dbReference>
<dbReference type="AlphaFoldDB" id="A0A8H6CTZ7"/>
<sequence length="1021" mass="115019">MSEALSDTISEKWRVLQTVLPVFYSASLLPINDGVNHGGSGTMDDVDRVHLQHAITALRTDLKLNMLRQSHIGVELLLGRDINKENLASSLRILFDDMESLIDKDFPVIPVRQDEVNNLVPEVVVLVRYPKLMLLCKVVQMYENRRRRWQDDRRLRQIPLDLQAQTRRISQSWRDRYGLVSVQDTSHYVRFPRDCEKLKMLRKTLSHFRLEMENIKGQCISRYRPEVRIKPFTTLDAEKVQHAQGIAATYTSIFTRIVDNNTYGKLHGAKLHLSGFMKDQLKLDIKTYQGTDMVSAVFTRSFDRPPNETFDPGDICSLDSSNQERINVLNVAFDQSVMWIQNTGGKIGSPSSSGDEEALDLHLSNWEGFPPIHRKLFSVLFAGSIFQLSDTPWIEPSFDSAWIFLPMPMDGDLEKWCPRIYCNLESRQATPPQGDIIAALGVILMELEGLKKSEWLHDRDEDWITEQPSNHFRLFRMLDDIYWKQRVTESCRRIARTCLEFDGLVDDLEYPGIVGQKKALTIIRQCILRPLYLQATTDFGELEPLLEGMEFGPEQFSFPPTESHLATARPLILFDDDVSVPTDTQQSESNAFRQINLEKSKSFVPPDGNGADDWQVDTCGHGTNVTELLLETAPAAEIFVCKISTDKVISQEYMSGIEEAIRWATTECDAHIISMSFGYEDLDDSIEDALKNAISKRKLLIAAASNSGGLKGRSRPAKREGVLCIHATDGRGNKGSMNPSPKKKSDNFATLGVNVFFQRKGEKMWKSGTSLATPIAAGFAAAVLEFARYREVSGSPINRSPLLNEKRGVQQSRDGQGGVLAKALDGIIGGNASIHMGRYDGDKYRIDNVETTHFYPTDDYYEKCLQLHDVKKFIKGFKYKKPIYLITGLKFAHRASITMESRRQIGADTEASVPVPIAPVDLEVGAQAGASSSSEVMCSFTQDDAFVLAIQVQKIYHKRAFPSGETKLATKPVFKGAVLVDDDEIGRKDEEADEVNYELHDLDEEDMKRPTLLNSEDGDEA</sequence>
<dbReference type="EMBL" id="JAAQPE010000010">
    <property type="protein sequence ID" value="KAF5691980.1"/>
    <property type="molecule type" value="Genomic_DNA"/>
</dbReference>
<dbReference type="GO" id="GO:0006508">
    <property type="term" value="P:proteolysis"/>
    <property type="evidence" value="ECO:0007669"/>
    <property type="project" value="UniProtKB-KW"/>
</dbReference>
<comment type="caution">
    <text evidence="9">The sequence shown here is derived from an EMBL/GenBank/DDBJ whole genome shotgun (WGS) entry which is preliminary data.</text>
</comment>
<dbReference type="SUPFAM" id="SSF52743">
    <property type="entry name" value="Subtilisin-like"/>
    <property type="match status" value="1"/>
</dbReference>
<protein>
    <submittedName>
        <fullName evidence="9">Extracellular serine protease</fullName>
    </submittedName>
</protein>
<dbReference type="PANTHER" id="PTHR43399:SF4">
    <property type="entry name" value="CELL WALL-ASSOCIATED PROTEASE"/>
    <property type="match status" value="1"/>
</dbReference>
<comment type="similarity">
    <text evidence="1 5">Belongs to the peptidase S8 family.</text>
</comment>
<reference evidence="9 10" key="2">
    <citation type="submission" date="2020-05" db="EMBL/GenBank/DDBJ databases">
        <title>Identification and distribution of gene clusters putatively required for synthesis of sphingolipid metabolism inhibitors in phylogenetically diverse species of the filamentous fungus Fusarium.</title>
        <authorList>
            <person name="Kim H.-S."/>
            <person name="Busman M."/>
            <person name="Brown D.W."/>
            <person name="Divon H."/>
            <person name="Uhlig S."/>
            <person name="Proctor R.H."/>
        </authorList>
    </citation>
    <scope>NUCLEOTIDE SEQUENCE [LARGE SCALE GENOMIC DNA]</scope>
    <source>
        <strain evidence="9 10">NRRL 25331</strain>
    </source>
</reference>
<feature type="active site" description="Charge relay system" evidence="5">
    <location>
        <position position="621"/>
    </location>
</feature>
<evidence type="ECO:0000313" key="10">
    <source>
        <dbReference type="Proteomes" id="UP000572754"/>
    </source>
</evidence>
<feature type="compositionally biased region" description="Acidic residues" evidence="6">
    <location>
        <begin position="991"/>
        <end position="1005"/>
    </location>
</feature>
<dbReference type="GO" id="GO:0004252">
    <property type="term" value="F:serine-type endopeptidase activity"/>
    <property type="evidence" value="ECO:0007669"/>
    <property type="project" value="UniProtKB-UniRule"/>
</dbReference>
<dbReference type="InterPro" id="IPR056002">
    <property type="entry name" value="DUF7580"/>
</dbReference>
<feature type="domain" description="DUF7580" evidence="8">
    <location>
        <begin position="242"/>
        <end position="532"/>
    </location>
</feature>
<feature type="active site" description="Charge relay system" evidence="5">
    <location>
        <position position="577"/>
    </location>
</feature>
<evidence type="ECO:0000256" key="2">
    <source>
        <dbReference type="ARBA" id="ARBA00022670"/>
    </source>
</evidence>
<dbReference type="PROSITE" id="PS00138">
    <property type="entry name" value="SUBTILASE_SER"/>
    <property type="match status" value="1"/>
</dbReference>
<evidence type="ECO:0000256" key="5">
    <source>
        <dbReference type="PROSITE-ProRule" id="PRU01240"/>
    </source>
</evidence>
<evidence type="ECO:0000256" key="1">
    <source>
        <dbReference type="ARBA" id="ARBA00011073"/>
    </source>
</evidence>
<reference evidence="10" key="1">
    <citation type="journal article" date="2020" name="BMC Genomics">
        <title>Correction to: Identification and distribution of gene clusters required for synthesis of sphingolipid metabolism inhibitors in diverse species of the filamentous fungus Fusarium.</title>
        <authorList>
            <person name="Kim H.S."/>
            <person name="Lohmar J.M."/>
            <person name="Busman M."/>
            <person name="Brown D.W."/>
            <person name="Naumann T.A."/>
            <person name="Divon H.H."/>
            <person name="Lysoe E."/>
            <person name="Uhlig S."/>
            <person name="Proctor R.H."/>
        </authorList>
    </citation>
    <scope>NUCLEOTIDE SEQUENCE [LARGE SCALE GENOMIC DNA]</scope>
    <source>
        <strain evidence="10">NRRL 25331</strain>
    </source>
</reference>
<keyword evidence="3 5" id="KW-0378">Hydrolase</keyword>
<feature type="domain" description="Peptidase S8/S53" evidence="7">
    <location>
        <begin position="620"/>
        <end position="786"/>
    </location>
</feature>
<dbReference type="PROSITE" id="PS51892">
    <property type="entry name" value="SUBTILASE"/>
    <property type="match status" value="1"/>
</dbReference>
<dbReference type="Pfam" id="PF24476">
    <property type="entry name" value="DUF7580"/>
    <property type="match status" value="1"/>
</dbReference>
<proteinExistence type="inferred from homology"/>
<dbReference type="CDD" id="cd00306">
    <property type="entry name" value="Peptidases_S8_S53"/>
    <property type="match status" value="1"/>
</dbReference>
<gene>
    <name evidence="9" type="ORF">FCIRC_166</name>
</gene>
<evidence type="ECO:0000259" key="7">
    <source>
        <dbReference type="Pfam" id="PF00082"/>
    </source>
</evidence>
<dbReference type="InterPro" id="IPR000209">
    <property type="entry name" value="Peptidase_S8/S53_dom"/>
</dbReference>
<feature type="region of interest" description="Disordered" evidence="6">
    <location>
        <begin position="985"/>
        <end position="1021"/>
    </location>
</feature>
<evidence type="ECO:0000256" key="4">
    <source>
        <dbReference type="ARBA" id="ARBA00022825"/>
    </source>
</evidence>
<dbReference type="Pfam" id="PF00082">
    <property type="entry name" value="Peptidase_S8"/>
    <property type="match status" value="1"/>
</dbReference>
<accession>A0A8H6CTZ7</accession>
<evidence type="ECO:0000313" key="9">
    <source>
        <dbReference type="EMBL" id="KAF5691980.1"/>
    </source>
</evidence>
<feature type="active site" description="Charge relay system" evidence="5">
    <location>
        <position position="770"/>
    </location>
</feature>
<keyword evidence="4 5" id="KW-0720">Serine protease</keyword>
<organism evidence="9 10">
    <name type="scientific">Fusarium circinatum</name>
    <name type="common">Pitch canker fungus</name>
    <name type="synonym">Gibberella circinata</name>
    <dbReference type="NCBI Taxonomy" id="48490"/>
    <lineage>
        <taxon>Eukaryota</taxon>
        <taxon>Fungi</taxon>
        <taxon>Dikarya</taxon>
        <taxon>Ascomycota</taxon>
        <taxon>Pezizomycotina</taxon>
        <taxon>Sordariomycetes</taxon>
        <taxon>Hypocreomycetidae</taxon>
        <taxon>Hypocreales</taxon>
        <taxon>Nectriaceae</taxon>
        <taxon>Fusarium</taxon>
        <taxon>Fusarium fujikuroi species complex</taxon>
    </lineage>
</organism>
<dbReference type="Proteomes" id="UP000572754">
    <property type="component" value="Unassembled WGS sequence"/>
</dbReference>
<dbReference type="PANTHER" id="PTHR43399">
    <property type="entry name" value="SUBTILISIN-RELATED"/>
    <property type="match status" value="1"/>
</dbReference>